<dbReference type="Proteomes" id="UP000044625">
    <property type="component" value="Unassembled WGS sequence"/>
</dbReference>
<accession>A0A0T9NZW8</accession>
<evidence type="ECO:0000313" key="4">
    <source>
        <dbReference type="Proteomes" id="UP000044625"/>
    </source>
</evidence>
<reference evidence="5" key="1">
    <citation type="submission" date="2015-03" db="EMBL/GenBank/DDBJ databases">
        <authorList>
            <consortium name="Pathogen Informatics"/>
        </authorList>
    </citation>
    <scope>NUCLEOTIDE SEQUENCE [LARGE SCALE GENOMIC DNA]</scope>
    <source>
        <strain evidence="5">A125KOH2</strain>
    </source>
</reference>
<evidence type="ECO:0000313" key="5">
    <source>
        <dbReference type="Proteomes" id="UP000045840"/>
    </source>
</evidence>
<reference evidence="3 4" key="3">
    <citation type="submission" date="2015-03" db="EMBL/GenBank/DDBJ databases">
        <authorList>
            <consortium name="Pathogen Informatics"/>
            <person name="Murphy D."/>
        </authorList>
    </citation>
    <scope>NUCLEOTIDE SEQUENCE [LARGE SCALE GENOMIC DNA]</scope>
    <source>
        <strain evidence="4">type strain: CIP110230</strain>
        <strain evidence="3">Type strain: CIP110230</strain>
    </source>
</reference>
<dbReference type="AlphaFoldDB" id="A0A0T9NZW8"/>
<dbReference type="STRING" id="1288385.ERS137968_01190"/>
<evidence type="ECO:0000313" key="2">
    <source>
        <dbReference type="EMBL" id="CNH38294.1"/>
    </source>
</evidence>
<dbReference type="Proteomes" id="UP000045840">
    <property type="component" value="Unassembled WGS sequence"/>
</dbReference>
<dbReference type="EMBL" id="CWJL01000004">
    <property type="protein sequence ID" value="CRY65164.1"/>
    <property type="molecule type" value="Genomic_DNA"/>
</dbReference>
<evidence type="ECO:0000313" key="3">
    <source>
        <dbReference type="EMBL" id="CRY65164.1"/>
    </source>
</evidence>
<keyword evidence="4" id="KW-1185">Reference proteome</keyword>
<keyword evidence="1" id="KW-0472">Membrane</keyword>
<dbReference type="EMBL" id="CQAZ01000007">
    <property type="protein sequence ID" value="CNH38294.1"/>
    <property type="molecule type" value="Genomic_DNA"/>
</dbReference>
<keyword evidence="1" id="KW-1133">Transmembrane helix</keyword>
<name>A0A0T9NZW8_9GAMM</name>
<keyword evidence="1" id="KW-0812">Transmembrane</keyword>
<organism evidence="2 5">
    <name type="scientific">Yersinia pekkanenii</name>
    <dbReference type="NCBI Taxonomy" id="1288385"/>
    <lineage>
        <taxon>Bacteria</taxon>
        <taxon>Pseudomonadati</taxon>
        <taxon>Pseudomonadota</taxon>
        <taxon>Gammaproteobacteria</taxon>
        <taxon>Enterobacterales</taxon>
        <taxon>Yersiniaceae</taxon>
        <taxon>Yersinia</taxon>
    </lineage>
</organism>
<proteinExistence type="predicted"/>
<reference evidence="2" key="2">
    <citation type="submission" date="2015-03" db="EMBL/GenBank/DDBJ databases">
        <authorList>
            <person name="Murphy D."/>
        </authorList>
    </citation>
    <scope>NUCLEOTIDE SEQUENCE [LARGE SCALE GENOMIC DNA]</scope>
    <source>
        <strain evidence="2">A125KOH2</strain>
    </source>
</reference>
<gene>
    <name evidence="2" type="ORF">ERS008529_01097</name>
    <name evidence="3" type="ORF">ERS137968_01190</name>
</gene>
<protein>
    <submittedName>
        <fullName evidence="2">Uncharacterized protein</fullName>
    </submittedName>
</protein>
<feature type="transmembrane region" description="Helical" evidence="1">
    <location>
        <begin position="7"/>
        <end position="26"/>
    </location>
</feature>
<evidence type="ECO:0000256" key="1">
    <source>
        <dbReference type="SAM" id="Phobius"/>
    </source>
</evidence>
<sequence length="39" mass="4486">MANKKRPIPRVIAGIILVIELALSLFQHTVRLWDMPCQI</sequence>